<evidence type="ECO:0008006" key="8">
    <source>
        <dbReference type="Google" id="ProtNLM"/>
    </source>
</evidence>
<dbReference type="EMBL" id="JARPXL010000002">
    <property type="protein sequence ID" value="MDT2543192.1"/>
    <property type="molecule type" value="Genomic_DNA"/>
</dbReference>
<dbReference type="Proteomes" id="UP001254770">
    <property type="component" value="Unassembled WGS sequence"/>
</dbReference>
<feature type="domain" description="Mannitol dehydrogenase C-terminal" evidence="5">
    <location>
        <begin position="210"/>
        <end position="344"/>
    </location>
</feature>
<comment type="catalytic activity">
    <reaction evidence="3">
        <text>D-mannitol 1-phosphate + NAD(+) = beta-D-fructose 6-phosphate + NADH + H(+)</text>
        <dbReference type="Rhea" id="RHEA:19661"/>
        <dbReference type="ChEBI" id="CHEBI:15378"/>
        <dbReference type="ChEBI" id="CHEBI:57540"/>
        <dbReference type="ChEBI" id="CHEBI:57634"/>
        <dbReference type="ChEBI" id="CHEBI:57945"/>
        <dbReference type="ChEBI" id="CHEBI:61381"/>
        <dbReference type="EC" id="1.1.1.17"/>
    </reaction>
</comment>
<dbReference type="InterPro" id="IPR013131">
    <property type="entry name" value="Mannitol_DH_N"/>
</dbReference>
<dbReference type="RefSeq" id="WP_070723474.1">
    <property type="nucleotide sequence ID" value="NZ_CP104392.1"/>
</dbReference>
<dbReference type="Gene3D" id="3.40.50.720">
    <property type="entry name" value="NAD(P)-binding Rossmann-like Domain"/>
    <property type="match status" value="1"/>
</dbReference>
<evidence type="ECO:0000256" key="2">
    <source>
        <dbReference type="ARBA" id="ARBA00023027"/>
    </source>
</evidence>
<evidence type="ECO:0000256" key="3">
    <source>
        <dbReference type="ARBA" id="ARBA00048615"/>
    </source>
</evidence>
<dbReference type="PANTHER" id="PTHR30524:SF0">
    <property type="entry name" value="ALTRONATE OXIDOREDUCTASE-RELATED"/>
    <property type="match status" value="1"/>
</dbReference>
<dbReference type="InterPro" id="IPR013118">
    <property type="entry name" value="Mannitol_DH_C"/>
</dbReference>
<dbReference type="Pfam" id="PF08125">
    <property type="entry name" value="Mannitol_dh_C"/>
    <property type="match status" value="1"/>
</dbReference>
<accession>A0AAW8T4L9</accession>
<dbReference type="Gene3D" id="1.10.1040.10">
    <property type="entry name" value="N-(1-d-carboxylethyl)-l-norvaline Dehydrogenase, domain 2"/>
    <property type="match status" value="1"/>
</dbReference>
<comment type="caution">
    <text evidence="6">The sequence shown here is derived from an EMBL/GenBank/DDBJ whole genome shotgun (WGS) entry which is preliminary data.</text>
</comment>
<dbReference type="Pfam" id="PF01232">
    <property type="entry name" value="Mannitol_dh"/>
    <property type="match status" value="1"/>
</dbReference>
<keyword evidence="1" id="KW-0560">Oxidoreductase</keyword>
<organism evidence="6 7">
    <name type="scientific">Enterococcus raffinosus</name>
    <dbReference type="NCBI Taxonomy" id="71452"/>
    <lineage>
        <taxon>Bacteria</taxon>
        <taxon>Bacillati</taxon>
        <taxon>Bacillota</taxon>
        <taxon>Bacilli</taxon>
        <taxon>Lactobacillales</taxon>
        <taxon>Enterococcaceae</taxon>
        <taxon>Enterococcus</taxon>
    </lineage>
</organism>
<reference evidence="6" key="1">
    <citation type="submission" date="2023-03" db="EMBL/GenBank/DDBJ databases">
        <authorList>
            <person name="Shen W."/>
            <person name="Cai J."/>
        </authorList>
    </citation>
    <scope>NUCLEOTIDE SEQUENCE</scope>
    <source>
        <strain evidence="6">Y15</strain>
    </source>
</reference>
<evidence type="ECO:0000313" key="6">
    <source>
        <dbReference type="EMBL" id="MDT2543192.1"/>
    </source>
</evidence>
<proteinExistence type="predicted"/>
<sequence length="386" mass="44058">MKKKLVIVGAGKEGKGNLGDMFSESGNYQITFLDKDPLVINALNEAKKYTVEAYYADHIERHEITNYQAYLLDVNHPCEDVLQDTDLILLALYPEDIPDAAKFLKRALKQRIVVNPEKPLSIISCTNKNHIMPQIYQEFVENLTLEEKNWFDEKVALRDMIVRRSANADTTSDLFLTTKILETLLVQKPLTLDVSDVQWIQLVDELEVLKDIKLFVCNGPHATSAYVGHYKGYSTIEEAKADPYIKDMLEQVLEEIKNAVISEYSNPQEKLAIFLGQRPDPVEEESELISRVAFDPLRKLFKGDRLTGVAQLCEKNQIPYDSIVKAISYGLTYDNSKDKKAMEMQNILKELGDEEGISRILGLPKENPIVQKALIEYRNLKRKPSF</sequence>
<keyword evidence="2" id="KW-0520">NAD</keyword>
<dbReference type="InterPro" id="IPR008927">
    <property type="entry name" value="6-PGluconate_DH-like_C_sf"/>
</dbReference>
<protein>
    <recommendedName>
        <fullName evidence="8">Mannitol dehydrogenase C-terminal domain-containing protein</fullName>
    </recommendedName>
</protein>
<dbReference type="AlphaFoldDB" id="A0AAW8T4L9"/>
<gene>
    <name evidence="6" type="ORF">P7D69_02385</name>
</gene>
<feature type="domain" description="Mannitol dehydrogenase N-terminal" evidence="4">
    <location>
        <begin position="4"/>
        <end position="167"/>
    </location>
</feature>
<dbReference type="PANTHER" id="PTHR30524">
    <property type="entry name" value="MANNITOL-1-PHOSPHATE 5-DEHYDROGENASE"/>
    <property type="match status" value="1"/>
</dbReference>
<evidence type="ECO:0000256" key="1">
    <source>
        <dbReference type="ARBA" id="ARBA00023002"/>
    </source>
</evidence>
<evidence type="ECO:0000313" key="7">
    <source>
        <dbReference type="Proteomes" id="UP001254770"/>
    </source>
</evidence>
<dbReference type="GO" id="GO:0008926">
    <property type="term" value="F:mannitol-1-phosphate 5-dehydrogenase activity"/>
    <property type="evidence" value="ECO:0007669"/>
    <property type="project" value="UniProtKB-EC"/>
</dbReference>
<evidence type="ECO:0000259" key="5">
    <source>
        <dbReference type="Pfam" id="PF08125"/>
    </source>
</evidence>
<name>A0AAW8T4L9_9ENTE</name>
<dbReference type="GO" id="GO:0019592">
    <property type="term" value="P:mannitol catabolic process"/>
    <property type="evidence" value="ECO:0007669"/>
    <property type="project" value="TreeGrafter"/>
</dbReference>
<dbReference type="SUPFAM" id="SSF48179">
    <property type="entry name" value="6-phosphogluconate dehydrogenase C-terminal domain-like"/>
    <property type="match status" value="1"/>
</dbReference>
<evidence type="ECO:0000259" key="4">
    <source>
        <dbReference type="Pfam" id="PF01232"/>
    </source>
</evidence>
<dbReference type="InterPro" id="IPR013328">
    <property type="entry name" value="6PGD_dom2"/>
</dbReference>
<dbReference type="GO" id="GO:0005829">
    <property type="term" value="C:cytosol"/>
    <property type="evidence" value="ECO:0007669"/>
    <property type="project" value="TreeGrafter"/>
</dbReference>